<dbReference type="EMBL" id="OP616812">
    <property type="protein sequence ID" value="WDA99063.1"/>
    <property type="molecule type" value="Genomic_DNA"/>
</dbReference>
<sequence length="384" mass="44015">MKKSRTTFQGYLIIFFVFAGSMLITLMIWIKQVKVSQSYRVYIQFNHISTLKSGSIVKFKGANIGKVVQITPKGYSILVAVQIQPANVLIPKYSEFEANQAGVLGESVIDVTPKPVIHGERYETWEERLERENSDNIVNSSDLPAANTPAGTPLNKNCDSSKIVCHNDYVLGRKGMDYEDMVKTSTRVSQRLDSPDTWEQTLELMGVLKILMFFSTEFLSEMSAMLRLTRYPLEVLSQESSGDVDRADEEEKKQEKNRKANNQVTNDSSSKKSDFSESDILTKEEILKLRERMDEIHSEDFKKQLQGIQEQLEEMFLHGLEKLEQDGLDRDAMGTLDSEDFEFPNQRKRTKNLDKEAENPDEKTGFFDFIDRLFEDGFYPMGEP</sequence>
<accession>A0A9Y1I2F1</accession>
<dbReference type="Pfam" id="PF02470">
    <property type="entry name" value="MlaD"/>
    <property type="match status" value="1"/>
</dbReference>
<keyword evidence="2" id="KW-0812">Transmembrane</keyword>
<feature type="region of interest" description="Disordered" evidence="1">
    <location>
        <begin position="330"/>
        <end position="362"/>
    </location>
</feature>
<feature type="transmembrane region" description="Helical" evidence="2">
    <location>
        <begin position="12"/>
        <end position="30"/>
    </location>
</feature>
<keyword evidence="2" id="KW-0472">Membrane</keyword>
<keyword evidence="2" id="KW-1133">Transmembrane helix</keyword>
<keyword evidence="4" id="KW-0934">Plastid</keyword>
<dbReference type="PANTHER" id="PTHR34675">
    <property type="entry name" value="PROTEIN TRIGALACTOSYLDIACYLGLYCEROL 2, CHLOROPLASTIC"/>
    <property type="match status" value="1"/>
</dbReference>
<evidence type="ECO:0000259" key="3">
    <source>
        <dbReference type="Pfam" id="PF02470"/>
    </source>
</evidence>
<name>A0A9Y1I2F1_9RHOD</name>
<feature type="domain" description="Mce/MlaD" evidence="3">
    <location>
        <begin position="38"/>
        <end position="113"/>
    </location>
</feature>
<protein>
    <submittedName>
        <fullName evidence="4">ORF193</fullName>
    </submittedName>
</protein>
<feature type="compositionally biased region" description="Basic and acidic residues" evidence="1">
    <location>
        <begin position="243"/>
        <end position="258"/>
    </location>
</feature>
<dbReference type="InterPro" id="IPR039342">
    <property type="entry name" value="TGD2-like"/>
</dbReference>
<proteinExistence type="predicted"/>
<dbReference type="AlphaFoldDB" id="A0A9Y1I2F1"/>
<feature type="compositionally biased region" description="Basic and acidic residues" evidence="1">
    <location>
        <begin position="351"/>
        <end position="362"/>
    </location>
</feature>
<evidence type="ECO:0000313" key="4">
    <source>
        <dbReference type="EMBL" id="WDA99063.1"/>
    </source>
</evidence>
<reference evidence="4" key="1">
    <citation type="journal article" date="2023" name="J. Phycol.">
        <title>Revised classification of the Cyanidiophyceae based on plastid genome data with descriptions of the Cavernulicolales ord. nov. and Galdieriales ord. nov. (Rhodophyta).</title>
        <authorList>
            <person name="Park S.I."/>
            <person name="Cho C.H."/>
            <person name="Ciniglia C."/>
            <person name="Huang T.Y."/>
            <person name="Liu S.L."/>
            <person name="Bustamante D.E."/>
            <person name="Calderon M.S."/>
            <person name="Mansilla A."/>
            <person name="McDermott T."/>
            <person name="Andersen R.A."/>
            <person name="Yoon H.S."/>
        </authorList>
    </citation>
    <scope>NUCLEOTIDE SEQUENCE</scope>
</reference>
<dbReference type="InterPro" id="IPR003399">
    <property type="entry name" value="Mce/MlaD"/>
</dbReference>
<dbReference type="PANTHER" id="PTHR34675:SF1">
    <property type="entry name" value="PROTEIN TRIGALACTOSYLDIACYLGLYCEROL 2, CHLOROPLASTIC"/>
    <property type="match status" value="1"/>
</dbReference>
<gene>
    <name evidence="4" type="primary">ycf22</name>
    <name evidence="4" type="ORF">GRSY_058</name>
</gene>
<feature type="region of interest" description="Disordered" evidence="1">
    <location>
        <begin position="238"/>
        <end position="277"/>
    </location>
</feature>
<evidence type="ECO:0000256" key="2">
    <source>
        <dbReference type="SAM" id="Phobius"/>
    </source>
</evidence>
<geneLocation type="plastid" evidence="4"/>
<evidence type="ECO:0000256" key="1">
    <source>
        <dbReference type="SAM" id="MobiDB-lite"/>
    </source>
</evidence>
<organism evidence="4">
    <name type="scientific">Gronococcus sybilensis</name>
    <dbReference type="NCBI Taxonomy" id="3028029"/>
    <lineage>
        <taxon>Eukaryota</taxon>
        <taxon>Rhodophyta</taxon>
        <taxon>Bangiophyceae</taxon>
        <taxon>Cavernulicolales</taxon>
        <taxon>Cavernulicolaceae</taxon>
        <taxon>Gronococcus</taxon>
    </lineage>
</organism>